<comment type="caution">
    <text evidence="1">The sequence shown here is derived from an EMBL/GenBank/DDBJ whole genome shotgun (WGS) entry which is preliminary data.</text>
</comment>
<dbReference type="EC" id="2.7.13.3" evidence="1"/>
<gene>
    <name evidence="1" type="primary">NIK1_1</name>
    <name evidence="1" type="ORF">LPJ66_003663</name>
</gene>
<keyword evidence="2" id="KW-1185">Reference proteome</keyword>
<keyword evidence="1" id="KW-0808">Transferase</keyword>
<dbReference type="Proteomes" id="UP001150581">
    <property type="component" value="Unassembled WGS sequence"/>
</dbReference>
<organism evidence="1 2">
    <name type="scientific">Kickxella alabastrina</name>
    <dbReference type="NCBI Taxonomy" id="61397"/>
    <lineage>
        <taxon>Eukaryota</taxon>
        <taxon>Fungi</taxon>
        <taxon>Fungi incertae sedis</taxon>
        <taxon>Zoopagomycota</taxon>
        <taxon>Kickxellomycotina</taxon>
        <taxon>Kickxellomycetes</taxon>
        <taxon>Kickxellales</taxon>
        <taxon>Kickxellaceae</taxon>
        <taxon>Kickxella</taxon>
    </lineage>
</organism>
<feature type="non-terminal residue" evidence="1">
    <location>
        <position position="4236"/>
    </location>
</feature>
<accession>A0ACC1IMU8</accession>
<proteinExistence type="predicted"/>
<protein>
    <submittedName>
        <fullName evidence="1">Histidine kinase osmosensor</fullName>
        <ecNumber evidence="1">2.7.13.3</ecNumber>
    </submittedName>
</protein>
<evidence type="ECO:0000313" key="1">
    <source>
        <dbReference type="EMBL" id="KAJ1896976.1"/>
    </source>
</evidence>
<evidence type="ECO:0000313" key="2">
    <source>
        <dbReference type="Proteomes" id="UP001150581"/>
    </source>
</evidence>
<keyword evidence="1" id="KW-0418">Kinase</keyword>
<reference evidence="1" key="1">
    <citation type="submission" date="2022-07" db="EMBL/GenBank/DDBJ databases">
        <title>Phylogenomic reconstructions and comparative analyses of Kickxellomycotina fungi.</title>
        <authorList>
            <person name="Reynolds N.K."/>
            <person name="Stajich J.E."/>
            <person name="Barry K."/>
            <person name="Grigoriev I.V."/>
            <person name="Crous P."/>
            <person name="Smith M.E."/>
        </authorList>
    </citation>
    <scope>NUCLEOTIDE SEQUENCE</scope>
    <source>
        <strain evidence="1">Benny 63K</strain>
    </source>
</reference>
<dbReference type="EMBL" id="JANBPG010000382">
    <property type="protein sequence ID" value="KAJ1896976.1"/>
    <property type="molecule type" value="Genomic_DNA"/>
</dbReference>
<sequence length="4236" mass="451976">MITLVSAIGECLSQLDKGNFADSLGVLDRFELGRLDSGDDDVVDDDDNDDADRISVASSSSSGAASFRDASSSPVWYDIESSQQVPPLRLQNPLQHTTESMVQGLRHLIERQEALLNTKAMYEGHLSLMAVHLQKQSDKLSELGCPMPGETESGTDAPVDVFVNSPMLPYNASVIESPHDLAQQGVDHQQLTNTPRWWSTFLPAGGAAPSPSEHSAAGRANWLPLAIALPHSITRETVPQPVETPVPAVIEDDACLECIQACERVANAVINGDFSLRVQCSRCQTDEERAANDPAFPRRMAWLDLDRDATPPDGRPVTHTRRLAKRVNCMMSLLSFVTHQLFEVACNDGIRGKLGMQLISEGMSGTWLNLIKEVNMMSRIQTAQVRDITQVCNAVANGDLTRKVDIKVNGEMLALKTTINGMVDQLSAFSMEVTRVTHAVGTEGILGVSANVPGVNGVWKQLTDNVNNMADNITNQVRDISKVCKSVASGDLAQLVEVEAQGEMLELKTTINSMVTSIDGMAGELIRLTVEVGVHGMLGGQAIVPNVDGVWKDLTDNVNNMANNLTMQVRDITSVAKAVAAGDLTRKVISPLKGEMAELKSTINTLVDQLSMFAGEITRISYEVGWEGRLGTQAQVHGVSGVWLHMTDSMNNMAHNITHQLRTISEVTASVSEGDLGKVVDIHCQGEMEFLKNTINDMVGRLKTFSSEVSRVAKEVGTDGVLGGQAVVPDVEGIWKDLTDNVNKMANNLTIQVRDIANVTKAVAAGDLNQKVTSELNGEMGELKQTINDMVDQLSTFAAEVSRVAKEVGTDGVLGGQAKVVGVDGTWKILTDNVNKMADNLTIQVRDIANVTKAISAGDLTQEVTSELNGEMGELKSTINTMVDQLSTFAAEVSRVAKEVGTDGVLGGQAKVDGVDGVWKDLTDNVNNMANNLTIQVRDIAAVTKAVAAGDLTQKVTSELKGEMEELKTTINTMVGQLSTFAAEVSRVAKEVGTDGVLGGQAKVVGVDGTWKDLTDNVNKMANNLTIQVRDIANVTKAVAAGDLTQKVTSELNGEMEELKTTINTMVDQLSTFAAEVSRVAKEVGTDGILGGQAKVEGVDGVWKDLTNNVNNMANNLTLQVRDIANVTKAVAAGDLTQKVTSELNGEMEELKSTINTMVDQLSLFADEVSRMAREVGTDGVLGGQAKVEGVGGVWKDLTDNVNKMADNLTLQVRDIANVTKAVAAGDLNQKVTSELNGEMGGLKSTINTMVDQLNTFAAEVSRVAKEVGTDGILGGQALVPNVDGVWKDLTDNVNKMANNLTIQVRDIAMVTKAVAAGDLTQQVTSELNGEMGELKTTINDMVGQLSIFAAEVSRMAREVGTDGVLGGQAKVEGVDGTWKDLTDNVNKMADNLTIQVRDIAMVTKAVAAGDLTQMVTSELNGEMGELKSTINTMVDQLSLFADEVSRMAREVGTDGVLGGQAKVEGVDGVWKDLTDNVNKMADNLTSQVRDIAAVTKAVAAGNLNQKVTSELNGEMGELKSTINTMVDQLSTFAAEVSRMAREVGTDGVLGGQAKVEGVDGVWKDLTDNVNNMANNLTLQVRDIANVTKAVAAGDLAQKVTSELNGEMGELKSTINTMVDQLSTFAAEVSRVAKEVGTDGILGGQAKVEGVDGVWKDLTNNVNKMANNLTLQVRDIANVTKAVAAGDLTQKVTSELNGEMEELKTTINTMVDQLSTFAAEVSRVAKEVGTDGVLGGQAKVVGVDGTWKDLTDNVNKMANNLTIQVRDIAMVTKAVAAGDLTQKVTSELNGEMEELKTTINTMVDQLSTFAAEVSRVAKEVGTDGVLGGQARVEGVDGTWKGLTENVNKMADNLTIQVRDIAMVTKAVAAGDLTQKVTSELNGEMEELKTTINTMVDQLSTFAAEVSRVAKEVGTDGVLGGQARVEGVDGTWKDLTENVNKMADNLTIQVRDIANVTKAVAAGDLAQKVTSELNGEMGELKSTINTMVDQLNTFAAEVSRVAKEVGTDGILGGQALVPNVDGVWKDLTDNVNKMANNLTIQVRDIAMVTKAVAAGDLTQQVTSELNGEMEELKSTINTMVDQLSTFAAEVSRMAREVGTDGVLGGQAKVVGVDGTWKDLTDNVNKMADNLTIQVRDIANVTKAVAAGDLTQKVTSELNGEMGELKSTINTMVDQLSTFAAEVSRVAKEVGTDGILGGQAKVEGVDGVWKDLTNNVNKMADNLTSQVRDIAAVTKAVAAGNLNQKVTSELNGEMGELKSTINTMVDQLSLFADEVSRVAKEVGTDGVLGGQANVDGVHGVWKVLTDNVNIMADNLTSQVRSIIKVTTAIAEGDLSKKVDVDVQGEMLDLKTTINDMVEKLREIVSEVSSVALQVGTDGVLGGQANLKNIGGTWKDLTDNVNNMANNLTSQVRDIANVTKAISAGDLNQKVTVILDGEMGELKQTINTMVDQLGTFASEVSRVAKEVGTDGVLGGQANVEGVDGIWKRLTDNVNTMADNLTSQVRSISEVTTAVAHGDLSKKIEVDVKGEMGALKQTINTMVDQLSTFAREIIRVALEVGINGVLGGQALVPNVDGVWKAVTDNVNTMANNLTTQVRDIATVTKAISAGDLTQKVTSELNGDMGELKLTINTMVGQLSTFAAEVSRVAKEVGTDGVLGGQAQVVGVNGTWRDLTNNVNNMANNLTLQVRDIAMVTKAVAAGDLTQKVTSELNGEMEELKTTINTMVDQLSTFAAEVSRVAKEVGTDGVLGGQARVEGVDGTWKDLTENVNKMADNLTIQVRDIAMVTKAVAAGDLAQKVTSELNGEMGELKSTINTMVDQLSLFAAEVSRVAKEVGTDGVLGGQAKVEGVDGVWKDLTDNVNNMANNLTIQVRDIANVTKAVAAGDLTQKVTSELKGEMEELKTTINTMVGQLSTFAAEVSRVAKEVGTDGVLGGQAKVVGVDGTWKDLTDNVNNMANNLTIQVRDIANVTKAVAAGDLTQKVTSELNGEMGGLKSTINTMVDQLNTFAAEVSRVAKEVGTEGQLGGQAVVDGVDGVWKDLTDNVNKMADNLTIQVRDIANVTKAVAAGDLTQKVTSELNGEMEELKTTINTMVDQLSTFAAEVSRMAREVGTDGVLGGQAKVEGVDGVWKDLTDNVNKMADNLTIQVRDIANVTKAVAAGDLTQKVTSELNGEMEELKSTINTMVDQLSTFAAEVSRVAKEVGTDGILGGQAKVEGVDGVWKDLTDNVNNMANNLTIQVRDIANVTKAISAGDLKQKVTAILSGEMGELKSTINTMVDQLSTFAAEVSRVAKEVGTDGVLGGQAKVVGVDGVWKDLTDNVNNMANNLTIQVRDIANVTKAVAAGDLTQMVTSDLNGEMEELKSTINTMVGQLSTFAAEVSRVAKEVGTDGILGGQALVPNVDGVWKDLTDNVNKMADNLTKQVRDIAKVTKAISAGDLTQMVMAPLSGEMGELKTTINTMVGRLSRFAEELKKVAYDVGTRGKLGGQAHVVDIDGVWRDMTSKVNNMAHNLTNQVRAFAAITAAASTGDFSSFITIDAMGEMDALKSQINRMVKNLRESIERYVKARDIAEQANRAKSEFLANMSHEVRTPMNGIIGMTGMTLETDLTHAQRDSLMIVSSLSNSLMTILDDLLDLSKIEAGHMNIERIPFSLRNTLLSVLKTLSLKSVQKGLSVNFQCDTGIPDNMVGDPNRIQQVLTNLVGNSVKFTSDGEISVSCFVHDCVAETNGDNAILEISVRDTGIGIAKDKLSVIFDSFTQADGSTTRKYGGTGLGLSISKRLCQLHGGDIRVESVYGEGSNFIFTVKVGIFEPNFANCEKRILPYRNRNMLIIYDARQKPDGKVMITRLRDMLKAFHLSTTVVESTESARHLFLRGSPGQRQFDTFIVDSLDTAEELRTSGLSNLSVMPIVYLVEPGVCNINVNRVIEHSITSYLDMPLDFGKLASAIVPALTLHSYVPDLKKHRKRPLHILLAEDNVVNQKLALRLLRKCNHKIDVVSNGQLAVEAVMEQWRRNLKIYGSHIRSTDTQPVVVQPAALQSTVLQSTTSQSTISRSVASQSGSDNERLPEGIQTRSPFAMGSDDLSPADERQEYISTDNVDSEDSASESQRPWAPPAESESEDGHPQYAEGTIFADSIYPPAVKAPDDLPLMADEIIIPGSSEDLSGQGVSKQPGIPGSVGGAAVKARSPNAGIYTLEDELNSRKPAGVRDPNNKFACVPMPFDIILMDVQMPVMGGFDST</sequence>
<name>A0ACC1IMU8_9FUNG</name>